<evidence type="ECO:0000313" key="2">
    <source>
        <dbReference type="Proteomes" id="UP000320421"/>
    </source>
</evidence>
<proteinExistence type="predicted"/>
<dbReference type="AlphaFoldDB" id="A0A517PGZ5"/>
<dbReference type="EMBL" id="CP036266">
    <property type="protein sequence ID" value="QDT18646.1"/>
    <property type="molecule type" value="Genomic_DNA"/>
</dbReference>
<sequence>MYDQESFLSMDLMEEVFAKFDWPEPYLFEDDFDGINVAFPLSNFFFTESLDGDITVEFLTEDTGQEAGLHLGHALLVFVPVSDRGNEPITPGLIGNELPFRSEEKARNGIYNACTIMLTHLRTVIEGDYSWVQKYVEMRDKKRTSSE</sequence>
<reference evidence="1 2" key="1">
    <citation type="submission" date="2019-02" db="EMBL/GenBank/DDBJ databases">
        <title>Deep-cultivation of Planctomycetes and their phenomic and genomic characterization uncovers novel biology.</title>
        <authorList>
            <person name="Wiegand S."/>
            <person name="Jogler M."/>
            <person name="Boedeker C."/>
            <person name="Pinto D."/>
            <person name="Vollmers J."/>
            <person name="Rivas-Marin E."/>
            <person name="Kohn T."/>
            <person name="Peeters S.H."/>
            <person name="Heuer A."/>
            <person name="Rast P."/>
            <person name="Oberbeckmann S."/>
            <person name="Bunk B."/>
            <person name="Jeske O."/>
            <person name="Meyerdierks A."/>
            <person name="Storesund J.E."/>
            <person name="Kallscheuer N."/>
            <person name="Luecker S."/>
            <person name="Lage O.M."/>
            <person name="Pohl T."/>
            <person name="Merkel B.J."/>
            <person name="Hornburger P."/>
            <person name="Mueller R.-W."/>
            <person name="Bruemmer F."/>
            <person name="Labrenz M."/>
            <person name="Spormann A.M."/>
            <person name="Op den Camp H."/>
            <person name="Overmann J."/>
            <person name="Amann R."/>
            <person name="Jetten M.S.M."/>
            <person name="Mascher T."/>
            <person name="Medema M.H."/>
            <person name="Devos D.P."/>
            <person name="Kaster A.-K."/>
            <person name="Ovreas L."/>
            <person name="Rohde M."/>
            <person name="Galperin M.Y."/>
            <person name="Jogler C."/>
        </authorList>
    </citation>
    <scope>NUCLEOTIDE SEQUENCE [LARGE SCALE GENOMIC DNA]</scope>
    <source>
        <strain evidence="1 2">HG66A1</strain>
    </source>
</reference>
<gene>
    <name evidence="1" type="ORF">HG66A1_04080</name>
</gene>
<dbReference type="RefSeq" id="WP_145180350.1">
    <property type="nucleotide sequence ID" value="NZ_CP036266.1"/>
</dbReference>
<protein>
    <submittedName>
        <fullName evidence="1">Uncharacterized protein</fullName>
    </submittedName>
</protein>
<organism evidence="1 2">
    <name type="scientific">Gimesia chilikensis</name>
    <dbReference type="NCBI Taxonomy" id="2605989"/>
    <lineage>
        <taxon>Bacteria</taxon>
        <taxon>Pseudomonadati</taxon>
        <taxon>Planctomycetota</taxon>
        <taxon>Planctomycetia</taxon>
        <taxon>Planctomycetales</taxon>
        <taxon>Planctomycetaceae</taxon>
        <taxon>Gimesia</taxon>
    </lineage>
</organism>
<evidence type="ECO:0000313" key="1">
    <source>
        <dbReference type="EMBL" id="QDT18646.1"/>
    </source>
</evidence>
<name>A0A517PGZ5_9PLAN</name>
<dbReference type="OrthoDB" id="290765at2"/>
<accession>A0A517PGZ5</accession>
<dbReference type="Proteomes" id="UP000320421">
    <property type="component" value="Chromosome"/>
</dbReference>
<keyword evidence="2" id="KW-1185">Reference proteome</keyword>